<dbReference type="Proteomes" id="UP001642720">
    <property type="component" value="Unassembled WGS sequence"/>
</dbReference>
<evidence type="ECO:0000313" key="2">
    <source>
        <dbReference type="Proteomes" id="UP001642720"/>
    </source>
</evidence>
<dbReference type="PANTHER" id="PTHR48419">
    <property type="entry name" value="SULFOTRANSFERASE DOMAIN-CONTAINING PROTEIN"/>
    <property type="match status" value="1"/>
</dbReference>
<dbReference type="RefSeq" id="XP_073557033.1">
    <property type="nucleotide sequence ID" value="XM_073704418.1"/>
</dbReference>
<protein>
    <submittedName>
        <fullName evidence="1">Uncharacterized protein</fullName>
    </submittedName>
</protein>
<name>A0ABY2GXZ3_9HYPO</name>
<dbReference type="SUPFAM" id="SSF52540">
    <property type="entry name" value="P-loop containing nucleoside triphosphate hydrolases"/>
    <property type="match status" value="1"/>
</dbReference>
<reference evidence="1 2" key="1">
    <citation type="submission" date="2018-01" db="EMBL/GenBank/DDBJ databases">
        <title>Genome characterization of the sugarcane-associated fungus Trichoderma ghanense CCMA-1212 and their application in lignocelulose bioconversion.</title>
        <authorList>
            <person name="Steindorff A.S."/>
            <person name="Mendes T.D."/>
            <person name="Vilela E.S.D."/>
            <person name="Rodrigues D.S."/>
            <person name="Formighieri E.F."/>
            <person name="Melo I.S."/>
            <person name="Favaro L.C.L."/>
        </authorList>
    </citation>
    <scope>NUCLEOTIDE SEQUENCE [LARGE SCALE GENOMIC DNA]</scope>
    <source>
        <strain evidence="1 2">CCMA-1212</strain>
    </source>
</reference>
<dbReference type="Gene3D" id="3.40.50.300">
    <property type="entry name" value="P-loop containing nucleotide triphosphate hydrolases"/>
    <property type="match status" value="1"/>
</dbReference>
<dbReference type="GeneID" id="300578868"/>
<dbReference type="InterPro" id="IPR027417">
    <property type="entry name" value="P-loop_NTPase"/>
</dbReference>
<dbReference type="EMBL" id="PPTA01000010">
    <property type="protein sequence ID" value="TFB00832.1"/>
    <property type="molecule type" value="Genomic_DNA"/>
</dbReference>
<gene>
    <name evidence="1" type="ORF">CCMA1212_007246</name>
</gene>
<proteinExistence type="predicted"/>
<evidence type="ECO:0000313" key="1">
    <source>
        <dbReference type="EMBL" id="TFB00832.1"/>
    </source>
</evidence>
<organism evidence="1 2">
    <name type="scientific">Trichoderma ghanense</name>
    <dbReference type="NCBI Taxonomy" id="65468"/>
    <lineage>
        <taxon>Eukaryota</taxon>
        <taxon>Fungi</taxon>
        <taxon>Dikarya</taxon>
        <taxon>Ascomycota</taxon>
        <taxon>Pezizomycotina</taxon>
        <taxon>Sordariomycetes</taxon>
        <taxon>Hypocreomycetidae</taxon>
        <taxon>Hypocreales</taxon>
        <taxon>Hypocreaceae</taxon>
        <taxon>Trichoderma</taxon>
    </lineage>
</organism>
<accession>A0ABY2GXZ3</accession>
<keyword evidence="2" id="KW-1185">Reference proteome</keyword>
<comment type="caution">
    <text evidence="1">The sequence shown here is derived from an EMBL/GenBank/DDBJ whole genome shotgun (WGS) entry which is preliminary data.</text>
</comment>
<dbReference type="InterPro" id="IPR053226">
    <property type="entry name" value="Pyrrolopyrazine_biosynth_F"/>
</dbReference>
<dbReference type="PANTHER" id="PTHR48419:SF1">
    <property type="entry name" value="SULFOTRANSFERASE DOMAIN-CONTAINING PROTEIN"/>
    <property type="match status" value="1"/>
</dbReference>
<sequence length="309" mass="36021">MTFIMAPRPPIFVATHPRACSTAFERVFMARRDILECVHEPFGDAFYFGPEFLSDRFRDDHDYRKSTQYCNTTYKDVLDSLEEAQKEGKRLFIKDMAYYLMPPDNKPASIAPSIGGGQEPGNPTVLPLDVLERFHFTFLIRHPKRAIPSYYRCTIPPLSEVTGFDHFMPNEAGYAELVRLLDFLVERGVVDRDNITAVDADDLLDKPEPVIREYCKRIGIDFRPEMLEWTEEDREYAQEMFAKWNGFHDDALKTTCFRARSHAQKTSTVESEDREWAEKYGPEAQKVIRKTVDENIPHYEYLKQFCITV</sequence>
<dbReference type="Pfam" id="PF13469">
    <property type="entry name" value="Sulfotransfer_3"/>
    <property type="match status" value="1"/>
</dbReference>